<dbReference type="Proteomes" id="UP000001072">
    <property type="component" value="Unassembled WGS sequence"/>
</dbReference>
<evidence type="ECO:0000256" key="1">
    <source>
        <dbReference type="SAM" id="MobiDB-lite"/>
    </source>
</evidence>
<feature type="compositionally biased region" description="Polar residues" evidence="1">
    <location>
        <begin position="18"/>
        <end position="30"/>
    </location>
</feature>
<dbReference type="GeneID" id="18921249"/>
<accession>F4R3A9</accession>
<sequence length="199" mass="22494">MEQVESRRRRMESRAPGGTQSTSMNPTQTEQGERIEGGVVEGGGKESQVVDEENGKGEEVREGSGDQSESEELMKEDIQREIQKKNGGKKKGGVKGKEKKETSSSGSESDEGWLRKVKDYGMLVEKDNRPTEERSNNKKEKRGKPDGRPLLDRNGGEEKGRGGGCERWRREEERRKDGEGEERRKVEVIEEEEVRKGEE</sequence>
<reference evidence="3" key="1">
    <citation type="journal article" date="2011" name="Proc. Natl. Acad. Sci. U.S.A.">
        <title>Obligate biotrophy features unraveled by the genomic analysis of rust fungi.</title>
        <authorList>
            <person name="Duplessis S."/>
            <person name="Cuomo C.A."/>
            <person name="Lin Y.-C."/>
            <person name="Aerts A."/>
            <person name="Tisserant E."/>
            <person name="Veneault-Fourrey C."/>
            <person name="Joly D.L."/>
            <person name="Hacquard S."/>
            <person name="Amselem J."/>
            <person name="Cantarel B.L."/>
            <person name="Chiu R."/>
            <person name="Coutinho P.M."/>
            <person name="Feau N."/>
            <person name="Field M."/>
            <person name="Frey P."/>
            <person name="Gelhaye E."/>
            <person name="Goldberg J."/>
            <person name="Grabherr M.G."/>
            <person name="Kodira C.D."/>
            <person name="Kohler A."/>
            <person name="Kuees U."/>
            <person name="Lindquist E.A."/>
            <person name="Lucas S.M."/>
            <person name="Mago R."/>
            <person name="Mauceli E."/>
            <person name="Morin E."/>
            <person name="Murat C."/>
            <person name="Pangilinan J.L."/>
            <person name="Park R."/>
            <person name="Pearson M."/>
            <person name="Quesneville H."/>
            <person name="Rouhier N."/>
            <person name="Sakthikumar S."/>
            <person name="Salamov A.A."/>
            <person name="Schmutz J."/>
            <person name="Selles B."/>
            <person name="Shapiro H."/>
            <person name="Tanguay P."/>
            <person name="Tuskan G.A."/>
            <person name="Henrissat B."/>
            <person name="Van de Peer Y."/>
            <person name="Rouze P."/>
            <person name="Ellis J.G."/>
            <person name="Dodds P.N."/>
            <person name="Schein J.E."/>
            <person name="Zhong S."/>
            <person name="Hamelin R.C."/>
            <person name="Grigoriev I.V."/>
            <person name="Szabo L.J."/>
            <person name="Martin F."/>
        </authorList>
    </citation>
    <scope>NUCLEOTIDE SEQUENCE [LARGE SCALE GENOMIC DNA]</scope>
    <source>
        <strain evidence="3">98AG31 / pathotype 3-4-7</strain>
    </source>
</reference>
<feature type="compositionally biased region" description="Basic and acidic residues" evidence="1">
    <location>
        <begin position="72"/>
        <end position="84"/>
    </location>
</feature>
<organism evidence="3">
    <name type="scientific">Melampsora larici-populina (strain 98AG31 / pathotype 3-4-7)</name>
    <name type="common">Poplar leaf rust fungus</name>
    <dbReference type="NCBI Taxonomy" id="747676"/>
    <lineage>
        <taxon>Eukaryota</taxon>
        <taxon>Fungi</taxon>
        <taxon>Dikarya</taxon>
        <taxon>Basidiomycota</taxon>
        <taxon>Pucciniomycotina</taxon>
        <taxon>Pucciniomycetes</taxon>
        <taxon>Pucciniales</taxon>
        <taxon>Melampsoraceae</taxon>
        <taxon>Melampsora</taxon>
    </lineage>
</organism>
<proteinExistence type="predicted"/>
<dbReference type="HOGENOM" id="CLU_1372476_0_0_1"/>
<dbReference type="InParanoid" id="F4R3A9"/>
<feature type="compositionally biased region" description="Basic and acidic residues" evidence="1">
    <location>
        <begin position="53"/>
        <end position="64"/>
    </location>
</feature>
<feature type="compositionally biased region" description="Basic and acidic residues" evidence="1">
    <location>
        <begin position="112"/>
        <end position="199"/>
    </location>
</feature>
<gene>
    <name evidence="2" type="ORF">MELLADRAFT_101005</name>
</gene>
<dbReference type="RefSeq" id="XP_007404140.1">
    <property type="nucleotide sequence ID" value="XM_007404078.1"/>
</dbReference>
<dbReference type="VEuPathDB" id="FungiDB:MELLADRAFT_101005"/>
<evidence type="ECO:0000313" key="2">
    <source>
        <dbReference type="EMBL" id="EGG13202.1"/>
    </source>
</evidence>
<dbReference type="AlphaFoldDB" id="F4R3A9"/>
<dbReference type="EMBL" id="GL883090">
    <property type="protein sequence ID" value="EGG13202.1"/>
    <property type="molecule type" value="Genomic_DNA"/>
</dbReference>
<dbReference type="KEGG" id="mlr:MELLADRAFT_101005"/>
<name>F4R3A9_MELLP</name>
<keyword evidence="3" id="KW-1185">Reference proteome</keyword>
<feature type="region of interest" description="Disordered" evidence="1">
    <location>
        <begin position="1"/>
        <end position="199"/>
    </location>
</feature>
<evidence type="ECO:0000313" key="3">
    <source>
        <dbReference type="Proteomes" id="UP000001072"/>
    </source>
</evidence>
<protein>
    <submittedName>
        <fullName evidence="2">Uncharacterized protein</fullName>
    </submittedName>
</protein>